<evidence type="ECO:0000256" key="1">
    <source>
        <dbReference type="SAM" id="MobiDB-lite"/>
    </source>
</evidence>
<reference evidence="3 4" key="1">
    <citation type="journal article" date="2012" name="Science">
        <title>The Paleozoic origin of enzymatic lignin decomposition reconstructed from 31 fungal genomes.</title>
        <authorList>
            <person name="Floudas D."/>
            <person name="Binder M."/>
            <person name="Riley R."/>
            <person name="Barry K."/>
            <person name="Blanchette R.A."/>
            <person name="Henrissat B."/>
            <person name="Martinez A.T."/>
            <person name="Otillar R."/>
            <person name="Spatafora J.W."/>
            <person name="Yadav J.S."/>
            <person name="Aerts A."/>
            <person name="Benoit I."/>
            <person name="Boyd A."/>
            <person name="Carlson A."/>
            <person name="Copeland A."/>
            <person name="Coutinho P.M."/>
            <person name="de Vries R.P."/>
            <person name="Ferreira P."/>
            <person name="Findley K."/>
            <person name="Foster B."/>
            <person name="Gaskell J."/>
            <person name="Glotzer D."/>
            <person name="Gorecki P."/>
            <person name="Heitman J."/>
            <person name="Hesse C."/>
            <person name="Hori C."/>
            <person name="Igarashi K."/>
            <person name="Jurgens J.A."/>
            <person name="Kallen N."/>
            <person name="Kersten P."/>
            <person name="Kohler A."/>
            <person name="Kuees U."/>
            <person name="Kumar T.K.A."/>
            <person name="Kuo A."/>
            <person name="LaButti K."/>
            <person name="Larrondo L.F."/>
            <person name="Lindquist E."/>
            <person name="Ling A."/>
            <person name="Lombard V."/>
            <person name="Lucas S."/>
            <person name="Lundell T."/>
            <person name="Martin R."/>
            <person name="McLaughlin D.J."/>
            <person name="Morgenstern I."/>
            <person name="Morin E."/>
            <person name="Murat C."/>
            <person name="Nagy L.G."/>
            <person name="Nolan M."/>
            <person name="Ohm R.A."/>
            <person name="Patyshakuliyeva A."/>
            <person name="Rokas A."/>
            <person name="Ruiz-Duenas F.J."/>
            <person name="Sabat G."/>
            <person name="Salamov A."/>
            <person name="Samejima M."/>
            <person name="Schmutz J."/>
            <person name="Slot J.C."/>
            <person name="St John F."/>
            <person name="Stenlid J."/>
            <person name="Sun H."/>
            <person name="Sun S."/>
            <person name="Syed K."/>
            <person name="Tsang A."/>
            <person name="Wiebenga A."/>
            <person name="Young D."/>
            <person name="Pisabarro A."/>
            <person name="Eastwood D.C."/>
            <person name="Martin F."/>
            <person name="Cullen D."/>
            <person name="Grigoriev I.V."/>
            <person name="Hibbett D.S."/>
        </authorList>
    </citation>
    <scope>NUCLEOTIDE SEQUENCE</scope>
    <source>
        <strain evidence="4">FP-58527</strain>
    </source>
</reference>
<dbReference type="EMBL" id="KE504194">
    <property type="protein sequence ID" value="EPS96127.1"/>
    <property type="molecule type" value="Genomic_DNA"/>
</dbReference>
<proteinExistence type="predicted"/>
<evidence type="ECO:0000259" key="2">
    <source>
        <dbReference type="Pfam" id="PF20149"/>
    </source>
</evidence>
<evidence type="ECO:0000313" key="4">
    <source>
        <dbReference type="Proteomes" id="UP000015241"/>
    </source>
</evidence>
<sequence>MGLDNCFSTVSHHRQSSANTSLPSSNTSRGMLYPSQYPRDAEILGHMASQSSSSYGLLVAQQPSISPAQSSAPAMLTANQQSLLGALSSHNHRKRTHSHVPLTSEQKRQRKKITNDARVQMSDFKNNTQFHKTLHVIRDKAICTIATRNPFPDEGKKQAIGKQEIIRHLYVTEASSLLSNPNKEELSTGLLSMLATGTDSTAYGLLCKAAVLVVPRVYRLISAVTFTEDEKAKNISTVAGLLPDKYHYADYDMHKGEWQGLWQNRAITEIIQLAFFATRDGLGCLYQEYFNPISLELLCLAVDVIGYELALWKSGERDKKVVSYSKMNPSRAETYRSTLKNMSKLKDHTVWTTYRTNMFEDALDKSGFYADLEEPSILAVEEISDEAMAEQMAALEQKLELVTPIRIARATRWNTLLRHLLYHPIPS</sequence>
<dbReference type="OrthoDB" id="2803997at2759"/>
<dbReference type="InParanoid" id="S8DU15"/>
<organism evidence="3 4">
    <name type="scientific">Fomitopsis schrenkii</name>
    <name type="common">Brown rot fungus</name>
    <dbReference type="NCBI Taxonomy" id="2126942"/>
    <lineage>
        <taxon>Eukaryota</taxon>
        <taxon>Fungi</taxon>
        <taxon>Dikarya</taxon>
        <taxon>Basidiomycota</taxon>
        <taxon>Agaricomycotina</taxon>
        <taxon>Agaricomycetes</taxon>
        <taxon>Polyporales</taxon>
        <taxon>Fomitopsis</taxon>
    </lineage>
</organism>
<dbReference type="Pfam" id="PF20149">
    <property type="entry name" value="DUF6532"/>
    <property type="match status" value="1"/>
</dbReference>
<feature type="region of interest" description="Disordered" evidence="1">
    <location>
        <begin position="1"/>
        <end position="30"/>
    </location>
</feature>
<feature type="domain" description="DUF6532" evidence="2">
    <location>
        <begin position="143"/>
        <end position="327"/>
    </location>
</feature>
<feature type="compositionally biased region" description="Polar residues" evidence="1">
    <location>
        <begin position="1"/>
        <end position="29"/>
    </location>
</feature>
<dbReference type="AlphaFoldDB" id="S8DU15"/>
<name>S8DU15_FOMSC</name>
<accession>S8DU15</accession>
<protein>
    <recommendedName>
        <fullName evidence="2">DUF6532 domain-containing protein</fullName>
    </recommendedName>
</protein>
<dbReference type="InterPro" id="IPR045341">
    <property type="entry name" value="DUF6532"/>
</dbReference>
<keyword evidence="4" id="KW-1185">Reference proteome</keyword>
<dbReference type="HOGENOM" id="CLU_642561_0_0_1"/>
<evidence type="ECO:0000313" key="3">
    <source>
        <dbReference type="EMBL" id="EPS96127.1"/>
    </source>
</evidence>
<dbReference type="Proteomes" id="UP000015241">
    <property type="component" value="Unassembled WGS sequence"/>
</dbReference>
<gene>
    <name evidence="3" type="ORF">FOMPIDRAFT_117238</name>
</gene>